<evidence type="ECO:0000313" key="9">
    <source>
        <dbReference type="RefSeq" id="XP_055868712.1"/>
    </source>
</evidence>
<dbReference type="PROSITE" id="PS00941">
    <property type="entry name" value="CARBOXYLESTERASE_B_2"/>
    <property type="match status" value="1"/>
</dbReference>
<feature type="active site" description="Acyl-ester intermediate" evidence="5">
    <location>
        <position position="226"/>
    </location>
</feature>
<protein>
    <recommendedName>
        <fullName evidence="6">Carboxylic ester hydrolase</fullName>
        <ecNumber evidence="6">3.1.1.-</ecNumber>
    </recommendedName>
</protein>
<evidence type="ECO:0000256" key="5">
    <source>
        <dbReference type="PIRSR" id="PIRSR600997-1"/>
    </source>
</evidence>
<dbReference type="InterPro" id="IPR000997">
    <property type="entry name" value="Cholinesterase"/>
</dbReference>
<evidence type="ECO:0000313" key="11">
    <source>
        <dbReference type="RefSeq" id="XP_055868714.1"/>
    </source>
</evidence>
<dbReference type="FunFam" id="3.40.50.1820:FF:000029">
    <property type="entry name" value="Acetylcholinesterase"/>
    <property type="match status" value="1"/>
</dbReference>
<organism evidence="8 9">
    <name type="scientific">Biomphalaria glabrata</name>
    <name type="common">Bloodfluke planorb</name>
    <name type="synonym">Freshwater snail</name>
    <dbReference type="NCBI Taxonomy" id="6526"/>
    <lineage>
        <taxon>Eukaryota</taxon>
        <taxon>Metazoa</taxon>
        <taxon>Spiralia</taxon>
        <taxon>Lophotrochozoa</taxon>
        <taxon>Mollusca</taxon>
        <taxon>Gastropoda</taxon>
        <taxon>Heterobranchia</taxon>
        <taxon>Euthyneura</taxon>
        <taxon>Panpulmonata</taxon>
        <taxon>Hygrophila</taxon>
        <taxon>Lymnaeoidea</taxon>
        <taxon>Planorbidae</taxon>
        <taxon>Biomphalaria</taxon>
    </lineage>
</organism>
<evidence type="ECO:0000259" key="7">
    <source>
        <dbReference type="Pfam" id="PF00135"/>
    </source>
</evidence>
<dbReference type="Proteomes" id="UP001165740">
    <property type="component" value="Chromosome 15"/>
</dbReference>
<dbReference type="GO" id="GO:0006581">
    <property type="term" value="P:acetylcholine catabolic process"/>
    <property type="evidence" value="ECO:0007669"/>
    <property type="project" value="TreeGrafter"/>
</dbReference>
<evidence type="ECO:0000313" key="10">
    <source>
        <dbReference type="RefSeq" id="XP_055868713.1"/>
    </source>
</evidence>
<gene>
    <name evidence="9 10 11 12" type="primary">LOC106057725</name>
</gene>
<evidence type="ECO:0000256" key="6">
    <source>
        <dbReference type="RuleBase" id="RU361235"/>
    </source>
</evidence>
<dbReference type="RefSeq" id="XP_055868714.1">
    <property type="nucleotide sequence ID" value="XM_056012739.1"/>
</dbReference>
<evidence type="ECO:0000256" key="2">
    <source>
        <dbReference type="ARBA" id="ARBA00022487"/>
    </source>
</evidence>
<evidence type="ECO:0000256" key="3">
    <source>
        <dbReference type="ARBA" id="ARBA00022801"/>
    </source>
</evidence>
<dbReference type="EC" id="3.1.1.-" evidence="6"/>
<dbReference type="SUPFAM" id="SSF53474">
    <property type="entry name" value="alpha/beta-Hydrolases"/>
    <property type="match status" value="1"/>
</dbReference>
<feature type="active site" description="Charge relay system" evidence="5">
    <location>
        <position position="352"/>
    </location>
</feature>
<dbReference type="Pfam" id="PF00135">
    <property type="entry name" value="COesterase"/>
    <property type="match status" value="1"/>
</dbReference>
<accession>A0A9W2Z1A5</accession>
<evidence type="ECO:0000256" key="1">
    <source>
        <dbReference type="ARBA" id="ARBA00005964"/>
    </source>
</evidence>
<dbReference type="RefSeq" id="XP_055868712.1">
    <property type="nucleotide sequence ID" value="XM_056012737.1"/>
</dbReference>
<dbReference type="Gene3D" id="3.40.50.1820">
    <property type="entry name" value="alpha/beta hydrolase"/>
    <property type="match status" value="1"/>
</dbReference>
<feature type="signal peptide" evidence="6">
    <location>
        <begin position="1"/>
        <end position="28"/>
    </location>
</feature>
<dbReference type="CDD" id="cd00312">
    <property type="entry name" value="Esterase_lipase"/>
    <property type="match status" value="1"/>
</dbReference>
<reference evidence="9 10" key="1">
    <citation type="submission" date="2025-04" db="UniProtKB">
        <authorList>
            <consortium name="RefSeq"/>
        </authorList>
    </citation>
    <scope>IDENTIFICATION</scope>
</reference>
<dbReference type="OrthoDB" id="9000293at2759"/>
<feature type="chain" id="PRO_5044522189" description="Carboxylic ester hydrolase" evidence="6">
    <location>
        <begin position="29"/>
        <end position="636"/>
    </location>
</feature>
<keyword evidence="6" id="KW-0732">Signal</keyword>
<dbReference type="RefSeq" id="XP_055868715.1">
    <property type="nucleotide sequence ID" value="XM_056012740.1"/>
</dbReference>
<dbReference type="InterPro" id="IPR029058">
    <property type="entry name" value="AB_hydrolase_fold"/>
</dbReference>
<dbReference type="GO" id="GO:0003990">
    <property type="term" value="F:acetylcholinesterase activity"/>
    <property type="evidence" value="ECO:0007669"/>
    <property type="project" value="TreeGrafter"/>
</dbReference>
<dbReference type="InterPro" id="IPR019819">
    <property type="entry name" value="Carboxylesterase_B_CS"/>
</dbReference>
<dbReference type="GeneID" id="106057725"/>
<dbReference type="RefSeq" id="XP_055868713.1">
    <property type="nucleotide sequence ID" value="XM_056012738.1"/>
</dbReference>
<dbReference type="InterPro" id="IPR050654">
    <property type="entry name" value="AChE-related_enzymes"/>
</dbReference>
<dbReference type="GO" id="GO:0005615">
    <property type="term" value="C:extracellular space"/>
    <property type="evidence" value="ECO:0007669"/>
    <property type="project" value="TreeGrafter"/>
</dbReference>
<comment type="similarity">
    <text evidence="1 6">Belongs to the type-B carboxylesterase/lipase family.</text>
</comment>
<dbReference type="GO" id="GO:0019695">
    <property type="term" value="P:choline metabolic process"/>
    <property type="evidence" value="ECO:0007669"/>
    <property type="project" value="TreeGrafter"/>
</dbReference>
<dbReference type="PANTHER" id="PTHR43918">
    <property type="entry name" value="ACETYLCHOLINESTERASE"/>
    <property type="match status" value="1"/>
</dbReference>
<dbReference type="InterPro" id="IPR002018">
    <property type="entry name" value="CarbesteraseB"/>
</dbReference>
<keyword evidence="2" id="KW-0719">Serine esterase</keyword>
<evidence type="ECO:0000256" key="4">
    <source>
        <dbReference type="ARBA" id="ARBA00023157"/>
    </source>
</evidence>
<sequence length="636" mass="71741">MNLGTVLSLVLWLVSFLATICFLPLAHCAMVTTSKGPVRGTTQYVDGKKKVDVFLGIPYAKPPIGELRFSYPEPPDAWTEVKDTTKPPNCCMQLPEDTTFMNFSGTAVWNPNTPVSEDCLYLNVWAPRTNPPYANKAVMVWVYGGSFSSGSSALDVYDGLYLAADNDVVVVSMQFRIGALGFLTFGSNEAPGNAGMMDLVMALQWVQTNIHSFGGNSHNVTLMGESSGAVSIGLLMLSSLSRELFHRAILQSGAPQVHWGTYTVTEGRRRAIKLAELLQCDTQTSDTEIIKCLRRKPAELFPFHELNITRGIAQFPFVPAIDGRFLRMSPAEYLREGSFKKAPVLLGSNANEGTWLLVYYEAQHFNIVTESLISRRQYDEVMSSIFQYYPQFPKELNHMAREAIRFKYIDWIDPEDQVRLRGQVEKAVGDHFFTCSVVGFAKALAKAGQDVYLYRFSQRMSSHDWPKWMGVMHGDEIFFVFGLPLKYSHKFTREEKELSRKMMTYWSNFAKTGNPNRGPGELDMREWPKFRHNEQLYLNLSTDMFNSSANIWGQGVRTEYCGFLDNYIPHLVRSEPSYSTNCSMTAASTSKAILTSRWCPALTISLTMISSSFSWLCPIALKLYSRPWLGFIPGKV</sequence>
<evidence type="ECO:0000313" key="12">
    <source>
        <dbReference type="RefSeq" id="XP_055868715.1"/>
    </source>
</evidence>
<dbReference type="OMA" id="TCSVNEM"/>
<feature type="domain" description="Carboxylesterase type B" evidence="7">
    <location>
        <begin position="29"/>
        <end position="545"/>
    </location>
</feature>
<dbReference type="PANTHER" id="PTHR43918:SF12">
    <property type="entry name" value="ACETYLCHOLINESTERASE 1"/>
    <property type="match status" value="1"/>
</dbReference>
<dbReference type="PROSITE" id="PS00122">
    <property type="entry name" value="CARBOXYLESTERASE_B_1"/>
    <property type="match status" value="1"/>
</dbReference>
<keyword evidence="8" id="KW-1185">Reference proteome</keyword>
<evidence type="ECO:0000313" key="8">
    <source>
        <dbReference type="Proteomes" id="UP001165740"/>
    </source>
</evidence>
<keyword evidence="3 6" id="KW-0378">Hydrolase</keyword>
<dbReference type="AlphaFoldDB" id="A0A9W2Z1A5"/>
<feature type="active site" description="Charge relay system" evidence="5">
    <location>
        <position position="473"/>
    </location>
</feature>
<name>A0A9W2Z1A5_BIOGL</name>
<dbReference type="InterPro" id="IPR019826">
    <property type="entry name" value="Carboxylesterase_B_AS"/>
</dbReference>
<proteinExistence type="inferred from homology"/>
<dbReference type="GO" id="GO:0005886">
    <property type="term" value="C:plasma membrane"/>
    <property type="evidence" value="ECO:0007669"/>
    <property type="project" value="TreeGrafter"/>
</dbReference>
<keyword evidence="4" id="KW-1015">Disulfide bond</keyword>
<dbReference type="PRINTS" id="PR00878">
    <property type="entry name" value="CHOLNESTRASE"/>
</dbReference>